<accession>A0A0G1A657</accession>
<organism evidence="1 2">
    <name type="scientific">Candidatus Magasanikbacteria bacterium GW2011_GWA2_42_32</name>
    <dbReference type="NCBI Taxonomy" id="1619039"/>
    <lineage>
        <taxon>Bacteria</taxon>
        <taxon>Candidatus Magasanikiibacteriota</taxon>
    </lineage>
</organism>
<evidence type="ECO:0000313" key="2">
    <source>
        <dbReference type="Proteomes" id="UP000034837"/>
    </source>
</evidence>
<name>A0A0G1A657_9BACT</name>
<evidence type="ECO:0000313" key="1">
    <source>
        <dbReference type="EMBL" id="KKS56567.1"/>
    </source>
</evidence>
<dbReference type="AlphaFoldDB" id="A0A0G1A657"/>
<reference evidence="1 2" key="1">
    <citation type="journal article" date="2015" name="Nature">
        <title>rRNA introns, odd ribosomes, and small enigmatic genomes across a large radiation of phyla.</title>
        <authorList>
            <person name="Brown C.T."/>
            <person name="Hug L.A."/>
            <person name="Thomas B.C."/>
            <person name="Sharon I."/>
            <person name="Castelle C.J."/>
            <person name="Singh A."/>
            <person name="Wilkins M.J."/>
            <person name="Williams K.H."/>
            <person name="Banfield J.F."/>
        </authorList>
    </citation>
    <scope>NUCLEOTIDE SEQUENCE [LARGE SCALE GENOMIC DNA]</scope>
</reference>
<dbReference type="EMBL" id="LCDO01000009">
    <property type="protein sequence ID" value="KKS56567.1"/>
    <property type="molecule type" value="Genomic_DNA"/>
</dbReference>
<gene>
    <name evidence="1" type="ORF">UV20_C0009G0046</name>
</gene>
<proteinExistence type="predicted"/>
<protein>
    <submittedName>
        <fullName evidence="1">Uncharacterized protein</fullName>
    </submittedName>
</protein>
<comment type="caution">
    <text evidence="1">The sequence shown here is derived from an EMBL/GenBank/DDBJ whole genome shotgun (WGS) entry which is preliminary data.</text>
</comment>
<sequence>MKTIDLKGVKYPSYFVKNLEESYKENIKRLKVQGMDDKKIESVLDKPDFNPIKIGFSNLLGILNITSQAKVKTWEQRKMYSKIVEKLYDVEEKDGVLEISDEQFDFLFGILTGEIENAGTAATYIAEEFERVKLEDKKENK</sequence>
<dbReference type="Proteomes" id="UP000034837">
    <property type="component" value="Unassembled WGS sequence"/>
</dbReference>